<keyword evidence="2" id="KW-0238">DNA-binding</keyword>
<dbReference type="InterPro" id="IPR000835">
    <property type="entry name" value="HTH_MarR-typ"/>
</dbReference>
<proteinExistence type="predicted"/>
<dbReference type="SUPFAM" id="SSF46785">
    <property type="entry name" value="Winged helix' DNA-binding domain"/>
    <property type="match status" value="1"/>
</dbReference>
<dbReference type="PROSITE" id="PS01117">
    <property type="entry name" value="HTH_MARR_1"/>
    <property type="match status" value="1"/>
</dbReference>
<dbReference type="SMART" id="SM00347">
    <property type="entry name" value="HTH_MARR"/>
    <property type="match status" value="1"/>
</dbReference>
<dbReference type="OrthoDB" id="32523at2"/>
<dbReference type="EMBL" id="PYIX02000032">
    <property type="protein sequence ID" value="RFC82530.1"/>
    <property type="molecule type" value="Genomic_DNA"/>
</dbReference>
<evidence type="ECO:0000256" key="3">
    <source>
        <dbReference type="ARBA" id="ARBA00023163"/>
    </source>
</evidence>
<dbReference type="GO" id="GO:0006950">
    <property type="term" value="P:response to stress"/>
    <property type="evidence" value="ECO:0007669"/>
    <property type="project" value="TreeGrafter"/>
</dbReference>
<evidence type="ECO:0000313" key="8">
    <source>
        <dbReference type="Proteomes" id="UP001595455"/>
    </source>
</evidence>
<sequence>MQEDQIPELDPTLSAIHNRLFFRLFQAGNLLDRQSSKELGISPVNWAVLGALSRKKVMDGMSFSDLTEYLSVSRQNLDGVLKRLERDDYVVRFSDEVDRRVKLVKLTDKGRIYWDGLQVRIYEFYSQALNGFMFDDKVALVHFINKLNQGMSQVSLNDLD</sequence>
<evidence type="ECO:0000313" key="7">
    <source>
        <dbReference type="Proteomes" id="UP000240957"/>
    </source>
</evidence>
<comment type="caution">
    <text evidence="6">The sequence shown here is derived from an EMBL/GenBank/DDBJ whole genome shotgun (WGS) entry which is preliminary data.</text>
</comment>
<dbReference type="Proteomes" id="UP000240957">
    <property type="component" value="Unassembled WGS sequence"/>
</dbReference>
<dbReference type="Proteomes" id="UP001595455">
    <property type="component" value="Unassembled WGS sequence"/>
</dbReference>
<accession>A0A371YM57</accession>
<keyword evidence="3" id="KW-0804">Transcription</keyword>
<dbReference type="InterPro" id="IPR036390">
    <property type="entry name" value="WH_DNA-bd_sf"/>
</dbReference>
<reference evidence="6 7" key="2">
    <citation type="submission" date="2018-08" db="EMBL/GenBank/DDBJ databases">
        <title>The draft genome of Acinetobacter sichuanensis strain WCHAc060041.</title>
        <authorList>
            <person name="Qin J."/>
            <person name="Feng Y."/>
            <person name="Zong Z."/>
        </authorList>
    </citation>
    <scope>NUCLEOTIDE SEQUENCE [LARGE SCALE GENOMIC DNA]</scope>
    <source>
        <strain evidence="6 7">WCHAc060041</strain>
    </source>
</reference>
<dbReference type="InterPro" id="IPR023187">
    <property type="entry name" value="Tscrpt_reg_MarR-type_CS"/>
</dbReference>
<dbReference type="GO" id="GO:0003677">
    <property type="term" value="F:DNA binding"/>
    <property type="evidence" value="ECO:0007669"/>
    <property type="project" value="UniProtKB-KW"/>
</dbReference>
<dbReference type="EMBL" id="JBHRSF010000093">
    <property type="protein sequence ID" value="MFC2996833.1"/>
    <property type="molecule type" value="Genomic_DNA"/>
</dbReference>
<gene>
    <name evidence="5" type="ORF">ACFODO_16530</name>
    <name evidence="6" type="ORF">C9E89_016170</name>
</gene>
<evidence type="ECO:0000256" key="2">
    <source>
        <dbReference type="ARBA" id="ARBA00023125"/>
    </source>
</evidence>
<evidence type="ECO:0000313" key="5">
    <source>
        <dbReference type="EMBL" id="MFC2996833.1"/>
    </source>
</evidence>
<reference evidence="5" key="1">
    <citation type="journal article" date="2014" name="Int. J. Syst. Evol. Microbiol.">
        <title>Complete genome of a new Firmicutes species belonging to the dominant human colonic microbiota ('Ruminococcus bicirculans') reveals two chromosomes and a selective capacity to utilize plant glucans.</title>
        <authorList>
            <consortium name="NISC Comparative Sequencing Program"/>
            <person name="Wegmann U."/>
            <person name="Louis P."/>
            <person name="Goesmann A."/>
            <person name="Henrissat B."/>
            <person name="Duncan S.H."/>
            <person name="Flint H.J."/>
        </authorList>
    </citation>
    <scope>NUCLEOTIDE SEQUENCE</scope>
    <source>
        <strain evidence="5">KCTC 62575</strain>
    </source>
</reference>
<dbReference type="PANTHER" id="PTHR33164">
    <property type="entry name" value="TRANSCRIPTIONAL REGULATOR, MARR FAMILY"/>
    <property type="match status" value="1"/>
</dbReference>
<keyword evidence="1" id="KW-0805">Transcription regulation</keyword>
<dbReference type="AlphaFoldDB" id="A0A371YM57"/>
<dbReference type="GO" id="GO:0003700">
    <property type="term" value="F:DNA-binding transcription factor activity"/>
    <property type="evidence" value="ECO:0007669"/>
    <property type="project" value="InterPro"/>
</dbReference>
<dbReference type="InterPro" id="IPR039422">
    <property type="entry name" value="MarR/SlyA-like"/>
</dbReference>
<dbReference type="Pfam" id="PF12802">
    <property type="entry name" value="MarR_2"/>
    <property type="match status" value="1"/>
</dbReference>
<reference evidence="5" key="4">
    <citation type="submission" date="2024-09" db="EMBL/GenBank/DDBJ databases">
        <authorList>
            <person name="Sun Q."/>
            <person name="Mori K."/>
        </authorList>
    </citation>
    <scope>NUCLEOTIDE SEQUENCE</scope>
    <source>
        <strain evidence="5">KCTC 62575</strain>
    </source>
</reference>
<protein>
    <submittedName>
        <fullName evidence="6">MarR family transcriptional regulator</fullName>
    </submittedName>
    <submittedName>
        <fullName evidence="5">MarR family winged helix-turn-helix transcriptional regulator</fullName>
    </submittedName>
</protein>
<dbReference type="Gene3D" id="1.10.10.10">
    <property type="entry name" value="Winged helix-like DNA-binding domain superfamily/Winged helix DNA-binding domain"/>
    <property type="match status" value="1"/>
</dbReference>
<name>A0A371YM57_9GAMM</name>
<dbReference type="InterPro" id="IPR036388">
    <property type="entry name" value="WH-like_DNA-bd_sf"/>
</dbReference>
<keyword evidence="8" id="KW-1185">Reference proteome</keyword>
<dbReference type="RefSeq" id="WP_107009371.1">
    <property type="nucleotide sequence ID" value="NZ_JBHRSF010000093.1"/>
</dbReference>
<dbReference type="PRINTS" id="PR00598">
    <property type="entry name" value="HTHMARR"/>
</dbReference>
<evidence type="ECO:0000256" key="1">
    <source>
        <dbReference type="ARBA" id="ARBA00023015"/>
    </source>
</evidence>
<feature type="domain" description="HTH marR-type" evidence="4">
    <location>
        <begin position="17"/>
        <end position="149"/>
    </location>
</feature>
<organism evidence="6 7">
    <name type="scientific">Acinetobacter sichuanensis</name>
    <dbReference type="NCBI Taxonomy" id="2136183"/>
    <lineage>
        <taxon>Bacteria</taxon>
        <taxon>Pseudomonadati</taxon>
        <taxon>Pseudomonadota</taxon>
        <taxon>Gammaproteobacteria</taxon>
        <taxon>Moraxellales</taxon>
        <taxon>Moraxellaceae</taxon>
        <taxon>Acinetobacter</taxon>
    </lineage>
</organism>
<dbReference type="PROSITE" id="PS50995">
    <property type="entry name" value="HTH_MARR_2"/>
    <property type="match status" value="1"/>
</dbReference>
<evidence type="ECO:0000259" key="4">
    <source>
        <dbReference type="PROSITE" id="PS50995"/>
    </source>
</evidence>
<reference evidence="8" key="3">
    <citation type="journal article" date="2019" name="Int. J. Syst. Evol. Microbiol.">
        <title>The Global Catalogue of Microorganisms (GCM) 10K type strain sequencing project: providing services to taxonomists for standard genome sequencing and annotation.</title>
        <authorList>
            <consortium name="The Broad Institute Genomics Platform"/>
            <consortium name="The Broad Institute Genome Sequencing Center for Infectious Disease"/>
            <person name="Wu L."/>
            <person name="Ma J."/>
        </authorList>
    </citation>
    <scope>NUCLEOTIDE SEQUENCE [LARGE SCALE GENOMIC DNA]</scope>
    <source>
        <strain evidence="8">KCTC 62575</strain>
    </source>
</reference>
<dbReference type="PANTHER" id="PTHR33164:SF13">
    <property type="entry name" value="4-HYDROXYPHENYLACETATE CATABOLISM PROTEIN"/>
    <property type="match status" value="1"/>
</dbReference>
<evidence type="ECO:0000313" key="6">
    <source>
        <dbReference type="EMBL" id="RFC82530.1"/>
    </source>
</evidence>